<dbReference type="Pfam" id="PF05691">
    <property type="entry name" value="Raffinose_syn"/>
    <property type="match status" value="1"/>
</dbReference>
<dbReference type="OrthoDB" id="4664297at2759"/>
<dbReference type="Gene3D" id="3.20.20.70">
    <property type="entry name" value="Aldolase class I"/>
    <property type="match status" value="1"/>
</dbReference>
<dbReference type="FunFam" id="3.20.20.70:FF:000222">
    <property type="entry name" value="Raffinose synthase Sip1 protein"/>
    <property type="match status" value="1"/>
</dbReference>
<protein>
    <submittedName>
        <fullName evidence="5">Raffinose synthase Sip1</fullName>
    </submittedName>
</protein>
<dbReference type="AlphaFoldDB" id="A0A3M7MC71"/>
<dbReference type="SUPFAM" id="SSF51445">
    <property type="entry name" value="(Trans)glycosidases"/>
    <property type="match status" value="1"/>
</dbReference>
<evidence type="ECO:0000313" key="6">
    <source>
        <dbReference type="Proteomes" id="UP000265663"/>
    </source>
</evidence>
<evidence type="ECO:0000313" key="5">
    <source>
        <dbReference type="EMBL" id="RMZ72101.1"/>
    </source>
</evidence>
<comment type="catalytic activity">
    <reaction evidence="1">
        <text>Hydrolysis of terminal, non-reducing alpha-D-galactose residues in alpha-D-galactosides, including galactose oligosaccharides, galactomannans and galactolipids.</text>
        <dbReference type="EC" id="3.2.1.22"/>
    </reaction>
</comment>
<comment type="similarity">
    <text evidence="2">Belongs to the glycosyl hydrolases 36 family.</text>
</comment>
<name>A0A3M7MC71_9PLEO</name>
<accession>A0A3M7MC71</accession>
<comment type="catalytic activity">
    <reaction evidence="4">
        <text>alpha-D-galactosyl-(1-&gt;3)-1D-myo-inositol + sucrose = raffinose + myo-inositol</text>
        <dbReference type="Rhea" id="RHEA:20161"/>
        <dbReference type="ChEBI" id="CHEBI:16634"/>
        <dbReference type="ChEBI" id="CHEBI:17268"/>
        <dbReference type="ChEBI" id="CHEBI:17505"/>
        <dbReference type="ChEBI" id="CHEBI:17992"/>
        <dbReference type="EC" id="2.4.1.82"/>
    </reaction>
</comment>
<evidence type="ECO:0000256" key="3">
    <source>
        <dbReference type="ARBA" id="ARBA00023277"/>
    </source>
</evidence>
<dbReference type="Proteomes" id="UP000265663">
    <property type="component" value="Unassembled WGS sequence"/>
</dbReference>
<dbReference type="InterPro" id="IPR017853">
    <property type="entry name" value="GH"/>
</dbReference>
<evidence type="ECO:0000256" key="1">
    <source>
        <dbReference type="ARBA" id="ARBA00001255"/>
    </source>
</evidence>
<dbReference type="EMBL" id="KE747829">
    <property type="protein sequence ID" value="RMZ72101.1"/>
    <property type="molecule type" value="Genomic_DNA"/>
</dbReference>
<proteinExistence type="inferred from homology"/>
<dbReference type="GO" id="GO:0004557">
    <property type="term" value="F:alpha-galactosidase activity"/>
    <property type="evidence" value="ECO:0007669"/>
    <property type="project" value="UniProtKB-EC"/>
</dbReference>
<evidence type="ECO:0000256" key="4">
    <source>
        <dbReference type="ARBA" id="ARBA00049426"/>
    </source>
</evidence>
<evidence type="ECO:0000256" key="2">
    <source>
        <dbReference type="ARBA" id="ARBA00007240"/>
    </source>
</evidence>
<keyword evidence="3" id="KW-0119">Carbohydrate metabolism</keyword>
<keyword evidence="6" id="KW-1185">Reference proteome</keyword>
<dbReference type="GO" id="GO:0047274">
    <property type="term" value="F:galactinol-sucrose galactosyltransferase activity"/>
    <property type="evidence" value="ECO:0007669"/>
    <property type="project" value="UniProtKB-EC"/>
</dbReference>
<gene>
    <name evidence="5" type="ORF">GMOD_00007096</name>
</gene>
<dbReference type="InterPro" id="IPR013785">
    <property type="entry name" value="Aldolase_TIM"/>
</dbReference>
<dbReference type="PANTHER" id="PTHR31268">
    <property type="match status" value="1"/>
</dbReference>
<reference evidence="5 6" key="1">
    <citation type="journal article" date="2014" name="PLoS ONE">
        <title>De novo Genome Assembly of the Fungal Plant Pathogen Pyrenophora semeniperda.</title>
        <authorList>
            <person name="Soliai M.M."/>
            <person name="Meyer S.E."/>
            <person name="Udall J.A."/>
            <person name="Elzinga D.E."/>
            <person name="Hermansen R.A."/>
            <person name="Bodily P.M."/>
            <person name="Hart A.A."/>
            <person name="Coleman C.E."/>
        </authorList>
    </citation>
    <scope>NUCLEOTIDE SEQUENCE [LARGE SCALE GENOMIC DNA]</scope>
    <source>
        <strain evidence="5 6">CCB06</strain>
        <tissue evidence="5">Mycelium</tissue>
    </source>
</reference>
<dbReference type="PANTHER" id="PTHR31268:SF32">
    <property type="entry name" value="GALACTINOL--SUCROSE GALACTOSYLTRANSFERASE 2-RELATED"/>
    <property type="match status" value="1"/>
</dbReference>
<organism evidence="5 6">
    <name type="scientific">Pyrenophora seminiperda CCB06</name>
    <dbReference type="NCBI Taxonomy" id="1302712"/>
    <lineage>
        <taxon>Eukaryota</taxon>
        <taxon>Fungi</taxon>
        <taxon>Dikarya</taxon>
        <taxon>Ascomycota</taxon>
        <taxon>Pezizomycotina</taxon>
        <taxon>Dothideomycetes</taxon>
        <taxon>Pleosporomycetidae</taxon>
        <taxon>Pleosporales</taxon>
        <taxon>Pleosporineae</taxon>
        <taxon>Pleosporaceae</taxon>
        <taxon>Pyrenophora</taxon>
    </lineage>
</organism>
<dbReference type="InterPro" id="IPR008811">
    <property type="entry name" value="Glycosyl_hydrolases_36"/>
</dbReference>
<sequence length="873" mass="97762">MYATLSCHPPLGQTTTIASDKESVRFTVLIESSAGSENTWEVALWHNFDTLDKWTSSILEPSIEPSVKADRVKMVVNSNKKHVRRQYFTIDLAARPKHASSLSYTLTFRASKNEPWKWANEQFSTSDGCLIYQSPKPLPQDLTWYLDGLPPFLNIAKEQSDTPNTLLWDLTYPVEAASGKTPGHSSEKLGKPTNLSRWFAEIRLWGPWLAPRQGKDRFQPDKEAVLAAFERHDGLHLMLLAVSGLEEVLTTLNHDGDGRVVMNSNNDSDKNGTVRIVAAVGRKVDDAIAASMYYTRKLVMAYEESTGQVNEEMKALTDDFKPEWMENWYDGLTYCTWNGLGQKLTEEKIFDALESLGKNEINISNLIIDDNWQSLNTEGGDQFDNAWVEFEATKTGFPRGLKATVDDIRSKYKHIHHIAVWHAMFGYWGGIAPEGRIAKEYKTRAVQLKDGVSGREIVVVTEEDVDRFYKDFYQFLSSCGVDSVKTDAQFFLDELHDADDRRHLIKAYQDAWSIAQLRSFSARAISCMSQTPPLIFHSQLPSNKPRMLLRNSDDFFPEVPASHPWHIFCNAHNSLLTQYLNILPDWDMFQTSHDYAAFHAAGRCVSGGPIYITDVPGQHDVDLIAQMTGNTPRGDTVILRPHTVGKSTSAYNAYDDTALLKVSTYVGMAHSGVSILGVFNCTPKPVAELIGLDAFPGAEKGTYIIRSHTDGQVSKPTSVATNTSFVHLDLQVRGWEILSAFPLLPFTLKREEGHEAQGPEDIQVAILGVVDKMTGAAAIVSSDAYVDRSSGRLRVWTSLKVLGTFALYISDLPSRCIEKDFFAVLFGRPIAAHCVRVSKHCENMLEIDTVRAWKETDSKAGWSNEVVVEVVIR</sequence>